<dbReference type="InterPro" id="IPR029058">
    <property type="entry name" value="AB_hydrolase_fold"/>
</dbReference>
<feature type="domain" description="Dienelactone hydrolase" evidence="1">
    <location>
        <begin position="4"/>
        <end position="189"/>
    </location>
</feature>
<keyword evidence="3" id="KW-1185">Reference proteome</keyword>
<keyword evidence="2" id="KW-0378">Hydrolase</keyword>
<dbReference type="Pfam" id="PF01738">
    <property type="entry name" value="DLH"/>
    <property type="match status" value="1"/>
</dbReference>
<evidence type="ECO:0000313" key="3">
    <source>
        <dbReference type="Proteomes" id="UP001257627"/>
    </source>
</evidence>
<sequence>MAEVLLFHHAQGLTPGVHAFAESLRGAGHAVHVPDLYEGRVFENLEEGAAHAQGIGFGTLVERGRAAAAELPAELVYAGFSLGVLPAQYLAQTRTGAKGALLFHSCVPTSEFGGDWPRQVPVQIHGMEADEYFVDEGDLDAARALVESAPDAAELFLYPGKQHLFADNSLPSYDEHAATLLTRRVLALLDGIE</sequence>
<evidence type="ECO:0000313" key="2">
    <source>
        <dbReference type="EMBL" id="MDU8992816.1"/>
    </source>
</evidence>
<dbReference type="InterPro" id="IPR002925">
    <property type="entry name" value="Dienelactn_hydro"/>
</dbReference>
<dbReference type="Proteomes" id="UP001257627">
    <property type="component" value="Unassembled WGS sequence"/>
</dbReference>
<dbReference type="EMBL" id="JARAKF010000001">
    <property type="protein sequence ID" value="MDU8992816.1"/>
    <property type="molecule type" value="Genomic_DNA"/>
</dbReference>
<dbReference type="Gene3D" id="3.40.50.1820">
    <property type="entry name" value="alpha/beta hydrolase"/>
    <property type="match status" value="1"/>
</dbReference>
<gene>
    <name evidence="2" type="ORF">PU648_10675</name>
</gene>
<accession>A0ABU3UFW7</accession>
<dbReference type="SUPFAM" id="SSF53474">
    <property type="entry name" value="alpha/beta-Hydrolases"/>
    <property type="match status" value="1"/>
</dbReference>
<protein>
    <submittedName>
        <fullName evidence="2">Dienelactone hydrolase family protein</fullName>
    </submittedName>
</protein>
<dbReference type="PANTHER" id="PTHR46623:SF6">
    <property type="entry name" value="ALPHA_BETA-HYDROLASES SUPERFAMILY PROTEIN"/>
    <property type="match status" value="1"/>
</dbReference>
<name>A0ABU3UFW7_9ACTN</name>
<evidence type="ECO:0000259" key="1">
    <source>
        <dbReference type="Pfam" id="PF01738"/>
    </source>
</evidence>
<comment type="caution">
    <text evidence="2">The sequence shown here is derived from an EMBL/GenBank/DDBJ whole genome shotgun (WGS) entry which is preliminary data.</text>
</comment>
<reference evidence="2 3" key="1">
    <citation type="submission" date="2023-02" db="EMBL/GenBank/DDBJ databases">
        <authorList>
            <person name="Maleckis M."/>
        </authorList>
    </citation>
    <scope>NUCLEOTIDE SEQUENCE [LARGE SCALE GENOMIC DNA]</scope>
    <source>
        <strain evidence="2 3">P8-A2</strain>
    </source>
</reference>
<dbReference type="GO" id="GO:0016787">
    <property type="term" value="F:hydrolase activity"/>
    <property type="evidence" value="ECO:0007669"/>
    <property type="project" value="UniProtKB-KW"/>
</dbReference>
<dbReference type="RefSeq" id="WP_266942069.1">
    <property type="nucleotide sequence ID" value="NZ_CP107955.1"/>
</dbReference>
<dbReference type="PANTHER" id="PTHR46623">
    <property type="entry name" value="CARBOXYMETHYLENEBUTENOLIDASE-RELATED"/>
    <property type="match status" value="1"/>
</dbReference>
<proteinExistence type="predicted"/>
<organism evidence="2 3">
    <name type="scientific">Streptomyces mirabilis</name>
    <dbReference type="NCBI Taxonomy" id="68239"/>
    <lineage>
        <taxon>Bacteria</taxon>
        <taxon>Bacillati</taxon>
        <taxon>Actinomycetota</taxon>
        <taxon>Actinomycetes</taxon>
        <taxon>Kitasatosporales</taxon>
        <taxon>Streptomycetaceae</taxon>
        <taxon>Streptomyces</taxon>
    </lineage>
</organism>
<dbReference type="InterPro" id="IPR051049">
    <property type="entry name" value="Dienelactone_hydrolase-like"/>
</dbReference>